<dbReference type="EMBL" id="NAJM01000013">
    <property type="protein sequence ID" value="RVX72185.1"/>
    <property type="molecule type" value="Genomic_DNA"/>
</dbReference>
<accession>A0A438N8V6</accession>
<feature type="region of interest" description="Disordered" evidence="1">
    <location>
        <begin position="1"/>
        <end position="71"/>
    </location>
</feature>
<evidence type="ECO:0000313" key="2">
    <source>
        <dbReference type="EMBL" id="RVX72185.1"/>
    </source>
</evidence>
<organism evidence="2 3">
    <name type="scientific">Exophiala mesophila</name>
    <name type="common">Black yeast-like fungus</name>
    <dbReference type="NCBI Taxonomy" id="212818"/>
    <lineage>
        <taxon>Eukaryota</taxon>
        <taxon>Fungi</taxon>
        <taxon>Dikarya</taxon>
        <taxon>Ascomycota</taxon>
        <taxon>Pezizomycotina</taxon>
        <taxon>Eurotiomycetes</taxon>
        <taxon>Chaetothyriomycetidae</taxon>
        <taxon>Chaetothyriales</taxon>
        <taxon>Herpotrichiellaceae</taxon>
        <taxon>Exophiala</taxon>
    </lineage>
</organism>
<dbReference type="AlphaFoldDB" id="A0A438N8V6"/>
<evidence type="ECO:0000313" key="3">
    <source>
        <dbReference type="Proteomes" id="UP000288859"/>
    </source>
</evidence>
<reference evidence="2 3" key="1">
    <citation type="submission" date="2017-03" db="EMBL/GenBank/DDBJ databases">
        <title>Genomes of endolithic fungi from Antarctica.</title>
        <authorList>
            <person name="Coleine C."/>
            <person name="Masonjones S."/>
            <person name="Stajich J.E."/>
        </authorList>
    </citation>
    <scope>NUCLEOTIDE SEQUENCE [LARGE SCALE GENOMIC DNA]</scope>
    <source>
        <strain evidence="2 3">CCFEE 6314</strain>
    </source>
</reference>
<gene>
    <name evidence="2" type="ORF">B0A52_04389</name>
</gene>
<proteinExistence type="predicted"/>
<sequence length="116" mass="12637">MSEQRPTDDDCEPNDAMAQGPEDDIQPAADILPDSRSASIGSDAPDSRSASIGSDAETTNPSPGLEQPTEPDLITILIENLLMNADDLDPDLVADLRIFLDERKEEKLMKEERGKN</sequence>
<protein>
    <submittedName>
        <fullName evidence="2">Uncharacterized protein</fullName>
    </submittedName>
</protein>
<name>A0A438N8V6_EXOME</name>
<dbReference type="Proteomes" id="UP000288859">
    <property type="component" value="Unassembled WGS sequence"/>
</dbReference>
<feature type="compositionally biased region" description="Polar residues" evidence="1">
    <location>
        <begin position="48"/>
        <end position="62"/>
    </location>
</feature>
<comment type="caution">
    <text evidence="2">The sequence shown here is derived from an EMBL/GenBank/DDBJ whole genome shotgun (WGS) entry which is preliminary data.</text>
</comment>
<evidence type="ECO:0000256" key="1">
    <source>
        <dbReference type="SAM" id="MobiDB-lite"/>
    </source>
</evidence>